<dbReference type="Pfam" id="PF13392">
    <property type="entry name" value="HNH_3"/>
    <property type="match status" value="1"/>
</dbReference>
<organism evidence="2 3">
    <name type="scientific">Bradyrhizobium neotropicale</name>
    <dbReference type="NCBI Taxonomy" id="1497615"/>
    <lineage>
        <taxon>Bacteria</taxon>
        <taxon>Pseudomonadati</taxon>
        <taxon>Pseudomonadota</taxon>
        <taxon>Alphaproteobacteria</taxon>
        <taxon>Hyphomicrobiales</taxon>
        <taxon>Nitrobacteraceae</taxon>
        <taxon>Bradyrhizobium</taxon>
    </lineage>
</organism>
<dbReference type="InterPro" id="IPR003615">
    <property type="entry name" value="HNH_nuc"/>
</dbReference>
<reference evidence="2 3" key="1">
    <citation type="submission" date="2016-02" db="EMBL/GenBank/DDBJ databases">
        <title>Draft genome sequence of the strain BR 10247T Bradyrhizobium neotropicale isolated from nodules of Centrolobium paraense.</title>
        <authorList>
            <person name="Simoes-Araujo J.L."/>
            <person name="Barauna A.C."/>
            <person name="Silva K."/>
            <person name="Zilli J.E."/>
        </authorList>
    </citation>
    <scope>NUCLEOTIDE SEQUENCE [LARGE SCALE GENOMIC DNA]</scope>
    <source>
        <strain evidence="2 3">BR 10247</strain>
    </source>
</reference>
<gene>
    <name evidence="2" type="ORF">AXW67_18260</name>
</gene>
<dbReference type="InterPro" id="IPR044925">
    <property type="entry name" value="His-Me_finger_sf"/>
</dbReference>
<comment type="caution">
    <text evidence="2">The sequence shown here is derived from an EMBL/GenBank/DDBJ whole genome shotgun (WGS) entry which is preliminary data.</text>
</comment>
<evidence type="ECO:0000313" key="2">
    <source>
        <dbReference type="EMBL" id="OAF13925.1"/>
    </source>
</evidence>
<evidence type="ECO:0000313" key="3">
    <source>
        <dbReference type="Proteomes" id="UP000077173"/>
    </source>
</evidence>
<dbReference type="EMBL" id="LSEF01000073">
    <property type="protein sequence ID" value="OAF13925.1"/>
    <property type="molecule type" value="Genomic_DNA"/>
</dbReference>
<keyword evidence="3" id="KW-1185">Reference proteome</keyword>
<dbReference type="RefSeq" id="WP_063679921.1">
    <property type="nucleotide sequence ID" value="NZ_LSEF01000073.1"/>
</dbReference>
<proteinExistence type="predicted"/>
<dbReference type="GeneID" id="32581649"/>
<dbReference type="Proteomes" id="UP000077173">
    <property type="component" value="Unassembled WGS sequence"/>
</dbReference>
<sequence length="95" mass="10985">MITAERLRQLLTYDPATGIFRWKANTNSRRAKTGDIAGNINSVGHRRICIDGRFYQASRLCWLYMTGSWPTGFRVRRINGILDDNRWTNLALRPA</sequence>
<evidence type="ECO:0000259" key="1">
    <source>
        <dbReference type="Pfam" id="PF13392"/>
    </source>
</evidence>
<accession>A0A176Z2B8</accession>
<name>A0A176Z2B8_9BRAD</name>
<protein>
    <recommendedName>
        <fullName evidence="1">HNH nuclease domain-containing protein</fullName>
    </recommendedName>
</protein>
<feature type="domain" description="HNH nuclease" evidence="1">
    <location>
        <begin position="55"/>
        <end position="94"/>
    </location>
</feature>
<dbReference type="AlphaFoldDB" id="A0A176Z2B8"/>
<dbReference type="SUPFAM" id="SSF54060">
    <property type="entry name" value="His-Me finger endonucleases"/>
    <property type="match status" value="1"/>
</dbReference>